<keyword evidence="10" id="KW-1185">Reference proteome</keyword>
<comment type="similarity">
    <text evidence="2">Belongs to the class-D beta-lactamase family.</text>
</comment>
<gene>
    <name evidence="9" type="primary">blaOXA</name>
    <name evidence="9" type="ORF">BBK91_011285</name>
    <name evidence="8" type="ORF">BBL17_011895</name>
</gene>
<accession>A0ABD6H7E9</accession>
<dbReference type="Proteomes" id="UP000179454">
    <property type="component" value="Unassembled WGS sequence"/>
</dbReference>
<dbReference type="GO" id="GO:0008800">
    <property type="term" value="F:beta-lactamase activity"/>
    <property type="evidence" value="ECO:0007669"/>
    <property type="project" value="UniProtKB-EC"/>
</dbReference>
<keyword evidence="6" id="KW-0046">Antibiotic resistance</keyword>
<sequence>MLPIFSDCHGNPATIADFRRNREEEQAVKLGQIALTLIAASFLASTAQAGTICTVIADSKTGKTLVQDGNCAERVTPASTFKVALSVIGYDATYLKDEHNPTLPFKQGYVDWGGDNWKQPTDPVRWMKYSVVWYSQQITRTLGQDKLRDYATKFAYGNADFSGDPGKNNGLERAWIASSLKISPLEQVAFLRKLVQHQLPVRPEAMDKTLAIVEQRQIADGWTVHGKTGAAFPRLSDTAFDYSRGWGWYVGWASKGKQTYVFARLIQDEKKDQITPGGRARDALLEELPELLASK</sequence>
<dbReference type="InterPro" id="IPR012338">
    <property type="entry name" value="Beta-lactam/transpept-like"/>
</dbReference>
<evidence type="ECO:0000313" key="9">
    <source>
        <dbReference type="EMBL" id="MUP10453.1"/>
    </source>
</evidence>
<dbReference type="GO" id="GO:0046677">
    <property type="term" value="P:response to antibiotic"/>
    <property type="evidence" value="ECO:0007669"/>
    <property type="project" value="UniProtKB-KW"/>
</dbReference>
<evidence type="ECO:0000313" key="11">
    <source>
        <dbReference type="Proteomes" id="UP000179536"/>
    </source>
</evidence>
<dbReference type="AlphaFoldDB" id="A0ABD6H7E9"/>
<evidence type="ECO:0000256" key="4">
    <source>
        <dbReference type="ARBA" id="ARBA00022729"/>
    </source>
</evidence>
<evidence type="ECO:0000313" key="8">
    <source>
        <dbReference type="EMBL" id="MUO42484.1"/>
    </source>
</evidence>
<reference evidence="10 11" key="1">
    <citation type="submission" date="2019-11" db="EMBL/GenBank/DDBJ databases">
        <title>Whole-genome sequencing of Allorhizobium vitis.</title>
        <authorList>
            <person name="Gan H.M."/>
            <person name="Savka M.A."/>
        </authorList>
    </citation>
    <scope>NUCLEOTIDE SEQUENCE [LARGE SCALE GENOMIC DNA]</scope>
    <source>
        <strain evidence="9 11">RF2/1</strain>
        <strain evidence="8 10">T1/7</strain>
    </source>
</reference>
<dbReference type="SUPFAM" id="SSF56601">
    <property type="entry name" value="beta-lactamase/transpeptidase-like"/>
    <property type="match status" value="1"/>
</dbReference>
<evidence type="ECO:0000313" key="10">
    <source>
        <dbReference type="Proteomes" id="UP000179454"/>
    </source>
</evidence>
<protein>
    <recommendedName>
        <fullName evidence="3">beta-lactamase</fullName>
        <ecNumber evidence="3">3.5.2.6</ecNumber>
    </recommendedName>
</protein>
<dbReference type="NCBIfam" id="NF000270">
    <property type="entry name" value="bla_class_D_alt"/>
    <property type="match status" value="1"/>
</dbReference>
<dbReference type="EC" id="3.5.2.6" evidence="3"/>
<organism evidence="9 11">
    <name type="scientific">Agrobacterium vitis</name>
    <name type="common">Rhizobium vitis</name>
    <dbReference type="NCBI Taxonomy" id="373"/>
    <lineage>
        <taxon>Bacteria</taxon>
        <taxon>Pseudomonadati</taxon>
        <taxon>Pseudomonadota</taxon>
        <taxon>Alphaproteobacteria</taxon>
        <taxon>Hyphomicrobiales</taxon>
        <taxon>Rhizobiaceae</taxon>
        <taxon>Rhizobium/Agrobacterium group</taxon>
        <taxon>Agrobacterium</taxon>
    </lineage>
</organism>
<keyword evidence="5" id="KW-0378">Hydrolase</keyword>
<dbReference type="PANTHER" id="PTHR30627:SF6">
    <property type="entry name" value="BETA-LACTAMASE YBXI-RELATED"/>
    <property type="match status" value="1"/>
</dbReference>
<evidence type="ECO:0000256" key="6">
    <source>
        <dbReference type="ARBA" id="ARBA00023251"/>
    </source>
</evidence>
<dbReference type="Pfam" id="PF00905">
    <property type="entry name" value="Transpeptidase"/>
    <property type="match status" value="1"/>
</dbReference>
<dbReference type="Proteomes" id="UP000179536">
    <property type="component" value="Unassembled WGS sequence"/>
</dbReference>
<evidence type="ECO:0000259" key="7">
    <source>
        <dbReference type="Pfam" id="PF00905"/>
    </source>
</evidence>
<evidence type="ECO:0000256" key="2">
    <source>
        <dbReference type="ARBA" id="ARBA00007898"/>
    </source>
</evidence>
<dbReference type="PANTHER" id="PTHR30627">
    <property type="entry name" value="PEPTIDOGLYCAN D,D-TRANSPEPTIDASE"/>
    <property type="match status" value="1"/>
</dbReference>
<dbReference type="Gene3D" id="3.40.710.10">
    <property type="entry name" value="DD-peptidase/beta-lactamase superfamily"/>
    <property type="match status" value="1"/>
</dbReference>
<dbReference type="EMBL" id="MBFE02000007">
    <property type="protein sequence ID" value="MUO42484.1"/>
    <property type="molecule type" value="Genomic_DNA"/>
</dbReference>
<dbReference type="InterPro" id="IPR001460">
    <property type="entry name" value="PCN-bd_Tpept"/>
</dbReference>
<comment type="caution">
    <text evidence="9">The sequence shown here is derived from an EMBL/GenBank/DDBJ whole genome shotgun (WGS) entry which is preliminary data.</text>
</comment>
<feature type="domain" description="Penicillin-binding protein transpeptidase" evidence="7">
    <location>
        <begin position="53"/>
        <end position="284"/>
    </location>
</feature>
<proteinExistence type="inferred from homology"/>
<evidence type="ECO:0000256" key="3">
    <source>
        <dbReference type="ARBA" id="ARBA00012865"/>
    </source>
</evidence>
<dbReference type="InterPro" id="IPR050515">
    <property type="entry name" value="Beta-lactam/transpept"/>
</dbReference>
<evidence type="ECO:0000256" key="1">
    <source>
        <dbReference type="ARBA" id="ARBA00001526"/>
    </source>
</evidence>
<comment type="catalytic activity">
    <reaction evidence="1">
        <text>a beta-lactam + H2O = a substituted beta-amino acid</text>
        <dbReference type="Rhea" id="RHEA:20401"/>
        <dbReference type="ChEBI" id="CHEBI:15377"/>
        <dbReference type="ChEBI" id="CHEBI:35627"/>
        <dbReference type="ChEBI" id="CHEBI:140347"/>
        <dbReference type="EC" id="3.5.2.6"/>
    </reaction>
</comment>
<dbReference type="GO" id="GO:0008658">
    <property type="term" value="F:penicillin binding"/>
    <property type="evidence" value="ECO:0007669"/>
    <property type="project" value="UniProtKB-ARBA"/>
</dbReference>
<name>A0ABD6H7E9_AGRVI</name>
<evidence type="ECO:0000256" key="5">
    <source>
        <dbReference type="ARBA" id="ARBA00022801"/>
    </source>
</evidence>
<dbReference type="EMBL" id="MBFA02000006">
    <property type="protein sequence ID" value="MUP10453.1"/>
    <property type="molecule type" value="Genomic_DNA"/>
</dbReference>
<keyword evidence="4" id="KW-0732">Signal</keyword>